<keyword evidence="5 8" id="KW-0812">Transmembrane</keyword>
<feature type="transmembrane region" description="Helical" evidence="8">
    <location>
        <begin position="302"/>
        <end position="331"/>
    </location>
</feature>
<evidence type="ECO:0000313" key="9">
    <source>
        <dbReference type="EMBL" id="TCP44037.1"/>
    </source>
</evidence>
<evidence type="ECO:0000313" key="10">
    <source>
        <dbReference type="Proteomes" id="UP000294835"/>
    </source>
</evidence>
<feature type="transmembrane region" description="Helical" evidence="8">
    <location>
        <begin position="231"/>
        <end position="259"/>
    </location>
</feature>
<keyword evidence="6 8" id="KW-1133">Transmembrane helix</keyword>
<evidence type="ECO:0000256" key="6">
    <source>
        <dbReference type="ARBA" id="ARBA00022989"/>
    </source>
</evidence>
<comment type="subcellular location">
    <subcellularLocation>
        <location evidence="1">Cell membrane</location>
        <topology evidence="1">Multi-pass membrane protein</topology>
    </subcellularLocation>
</comment>
<dbReference type="Pfam" id="PF01594">
    <property type="entry name" value="AI-2E_transport"/>
    <property type="match status" value="1"/>
</dbReference>
<dbReference type="GO" id="GO:0055085">
    <property type="term" value="P:transmembrane transport"/>
    <property type="evidence" value="ECO:0007669"/>
    <property type="project" value="TreeGrafter"/>
</dbReference>
<evidence type="ECO:0000256" key="1">
    <source>
        <dbReference type="ARBA" id="ARBA00004651"/>
    </source>
</evidence>
<dbReference type="OrthoDB" id="5792512at2"/>
<accession>A0A4R2Q5X1</accession>
<proteinExistence type="inferred from homology"/>
<evidence type="ECO:0000256" key="2">
    <source>
        <dbReference type="ARBA" id="ARBA00009773"/>
    </source>
</evidence>
<evidence type="ECO:0000256" key="5">
    <source>
        <dbReference type="ARBA" id="ARBA00022692"/>
    </source>
</evidence>
<keyword evidence="10" id="KW-1185">Reference proteome</keyword>
<evidence type="ECO:0000256" key="7">
    <source>
        <dbReference type="ARBA" id="ARBA00023136"/>
    </source>
</evidence>
<name>A0A4R2Q5X1_9RHOB</name>
<keyword evidence="4" id="KW-1003">Cell membrane</keyword>
<comment type="similarity">
    <text evidence="2">Belongs to the autoinducer-2 exporter (AI-2E) (TC 2.A.86) family.</text>
</comment>
<reference evidence="9 10" key="1">
    <citation type="submission" date="2019-03" db="EMBL/GenBank/DDBJ databases">
        <title>Genomic Encyclopedia of Type Strains, Phase IV (KMG-IV): sequencing the most valuable type-strain genomes for metagenomic binning, comparative biology and taxonomic classification.</title>
        <authorList>
            <person name="Goeker M."/>
        </authorList>
    </citation>
    <scope>NUCLEOTIDE SEQUENCE [LARGE SCALE GENOMIC DNA]</scope>
    <source>
        <strain evidence="9 10">DSM 18063</strain>
    </source>
</reference>
<dbReference type="EMBL" id="SLXP01000001">
    <property type="protein sequence ID" value="TCP44037.1"/>
    <property type="molecule type" value="Genomic_DNA"/>
</dbReference>
<feature type="transmembrane region" description="Helical" evidence="8">
    <location>
        <begin position="199"/>
        <end position="219"/>
    </location>
</feature>
<evidence type="ECO:0000256" key="8">
    <source>
        <dbReference type="SAM" id="Phobius"/>
    </source>
</evidence>
<dbReference type="PANTHER" id="PTHR21716">
    <property type="entry name" value="TRANSMEMBRANE PROTEIN"/>
    <property type="match status" value="1"/>
</dbReference>
<evidence type="ECO:0000256" key="4">
    <source>
        <dbReference type="ARBA" id="ARBA00022475"/>
    </source>
</evidence>
<dbReference type="Proteomes" id="UP000294835">
    <property type="component" value="Unassembled WGS sequence"/>
</dbReference>
<dbReference type="PANTHER" id="PTHR21716:SF53">
    <property type="entry name" value="PERMEASE PERM-RELATED"/>
    <property type="match status" value="1"/>
</dbReference>
<evidence type="ECO:0000256" key="3">
    <source>
        <dbReference type="ARBA" id="ARBA00022448"/>
    </source>
</evidence>
<gene>
    <name evidence="9" type="ORF">EV662_101123</name>
</gene>
<dbReference type="RefSeq" id="WP_132460193.1">
    <property type="nucleotide sequence ID" value="NZ_SLXP01000001.1"/>
</dbReference>
<organism evidence="9 10">
    <name type="scientific">Rhodovulum marinum</name>
    <dbReference type="NCBI Taxonomy" id="320662"/>
    <lineage>
        <taxon>Bacteria</taxon>
        <taxon>Pseudomonadati</taxon>
        <taxon>Pseudomonadota</taxon>
        <taxon>Alphaproteobacteria</taxon>
        <taxon>Rhodobacterales</taxon>
        <taxon>Paracoccaceae</taxon>
        <taxon>Rhodovulum</taxon>
    </lineage>
</organism>
<feature type="transmembrane region" description="Helical" evidence="8">
    <location>
        <begin position="266"/>
        <end position="282"/>
    </location>
</feature>
<dbReference type="InterPro" id="IPR002549">
    <property type="entry name" value="AI-2E-like"/>
</dbReference>
<feature type="transmembrane region" description="Helical" evidence="8">
    <location>
        <begin position="55"/>
        <end position="80"/>
    </location>
</feature>
<comment type="caution">
    <text evidence="9">The sequence shown here is derived from an EMBL/GenBank/DDBJ whole genome shotgun (WGS) entry which is preliminary data.</text>
</comment>
<feature type="transmembrane region" description="Helical" evidence="8">
    <location>
        <begin position="141"/>
        <end position="166"/>
    </location>
</feature>
<sequence length="368" mass="38891">MALPVREQLKYWGIAAAVFLGLLWFLGDIIMPFIVGMAVAYFLDPVADRLERAGLSRVGATVTITAGALVIFVLAALIVVPTLIQQAISLVNAAPDIAGHFHAFLTERFPSLTDNGSAVSRTLAGIGETVRSKGGELLNGVIASLASVVNVVVLVVLVPVITFYLLMDWDRMVAEVDKLLPLDHAPVIRRLAGEIDRTLAGFIRGQGTVCLILGIYYAVALSLLGLNYGLIVGFVAGLISFIPYVGAIFGGALALGLALFQFWGEWWFIAGAAAIFVAGQMIEGNVLTPKLVGGSVGLHPVWLIFALSAFGSVFGFVGMMVAVPVAASLGVMARFAIAQYKDSRLYRGLTALHRDDAATGGDDDEDAA</sequence>
<feature type="transmembrane region" description="Helical" evidence="8">
    <location>
        <begin position="12"/>
        <end position="43"/>
    </location>
</feature>
<keyword evidence="7 8" id="KW-0472">Membrane</keyword>
<keyword evidence="3" id="KW-0813">Transport</keyword>
<dbReference type="AlphaFoldDB" id="A0A4R2Q5X1"/>
<protein>
    <submittedName>
        <fullName evidence="9">Putative PurR-regulated permease PerM</fullName>
    </submittedName>
</protein>
<dbReference type="GO" id="GO:0005886">
    <property type="term" value="C:plasma membrane"/>
    <property type="evidence" value="ECO:0007669"/>
    <property type="project" value="UniProtKB-SubCell"/>
</dbReference>